<dbReference type="Proteomes" id="UP000663873">
    <property type="component" value="Unassembled WGS sequence"/>
</dbReference>
<evidence type="ECO:0000313" key="1">
    <source>
        <dbReference type="EMBL" id="CAF4819073.1"/>
    </source>
</evidence>
<sequence>KRRRSSVASSSPQEVHLKKAKIIIDDDVGDNINDQNSEQNRIPMYLLMTNRRFLHMAQAITKSNSSIHINDIQQLAVLMHRIATVQIDRYMMKVYLHSVQGTLKESNYIPIEIDRRVWPIQVQ</sequence>
<protein>
    <submittedName>
        <fullName evidence="1">Uncharacterized protein</fullName>
    </submittedName>
</protein>
<keyword evidence="2" id="KW-1185">Reference proteome</keyword>
<feature type="non-terminal residue" evidence="1">
    <location>
        <position position="1"/>
    </location>
</feature>
<organism evidence="1 2">
    <name type="scientific">Rotaria socialis</name>
    <dbReference type="NCBI Taxonomy" id="392032"/>
    <lineage>
        <taxon>Eukaryota</taxon>
        <taxon>Metazoa</taxon>
        <taxon>Spiralia</taxon>
        <taxon>Gnathifera</taxon>
        <taxon>Rotifera</taxon>
        <taxon>Eurotatoria</taxon>
        <taxon>Bdelloidea</taxon>
        <taxon>Philodinida</taxon>
        <taxon>Philodinidae</taxon>
        <taxon>Rotaria</taxon>
    </lineage>
</organism>
<feature type="non-terminal residue" evidence="1">
    <location>
        <position position="123"/>
    </location>
</feature>
<dbReference type="AlphaFoldDB" id="A0A821QBU5"/>
<proteinExistence type="predicted"/>
<comment type="caution">
    <text evidence="1">The sequence shown here is derived from an EMBL/GenBank/DDBJ whole genome shotgun (WGS) entry which is preliminary data.</text>
</comment>
<reference evidence="1" key="1">
    <citation type="submission" date="2021-02" db="EMBL/GenBank/DDBJ databases">
        <authorList>
            <person name="Nowell W R."/>
        </authorList>
    </citation>
    <scope>NUCLEOTIDE SEQUENCE</scope>
</reference>
<gene>
    <name evidence="1" type="ORF">UJA718_LOCUS42080</name>
</gene>
<accession>A0A821QBU5</accession>
<name>A0A821QBU5_9BILA</name>
<dbReference type="EMBL" id="CAJOBP010052641">
    <property type="protein sequence ID" value="CAF4819073.1"/>
    <property type="molecule type" value="Genomic_DNA"/>
</dbReference>
<evidence type="ECO:0000313" key="2">
    <source>
        <dbReference type="Proteomes" id="UP000663873"/>
    </source>
</evidence>